<dbReference type="Proteomes" id="UP000216852">
    <property type="component" value="Unassembled WGS sequence"/>
</dbReference>
<organism evidence="2 3">
    <name type="scientific">Terribacillus saccharophilus</name>
    <dbReference type="NCBI Taxonomy" id="361277"/>
    <lineage>
        <taxon>Bacteria</taxon>
        <taxon>Bacillati</taxon>
        <taxon>Bacillota</taxon>
        <taxon>Bacilli</taxon>
        <taxon>Bacillales</taxon>
        <taxon>Bacillaceae</taxon>
        <taxon>Terribacillus</taxon>
    </lineage>
</organism>
<dbReference type="InterPro" id="IPR006428">
    <property type="entry name" value="Portal_SPP1-type"/>
</dbReference>
<dbReference type="Gene3D" id="6.20.20.10">
    <property type="match status" value="1"/>
</dbReference>
<feature type="region of interest" description="Disordered" evidence="1">
    <location>
        <begin position="460"/>
        <end position="506"/>
    </location>
</feature>
<sequence length="525" mass="59753">MYPMTPTLTEEMTKIIETGAKANEVTRADFIQMLIDKHDTLPMVEGVAYYLNDNSFIKKKEKFLIKKGVKIADIEGLKANNKISHAWHKLLVDQKTQYLVGKAMTFSSDDKQLGANIDDLADERFDDTMNELVKSASNKGVEHLHPFINEDGEFDYVIFPAEEVILIYDEKRQRDVEAALRYYPILDDKGEVVKIKAEWYTKTQVYYYESFNGEFVPDVTEPENPASHFTYNDKGYGWGRVPVIPFYNNSEAVNDLKFYKDHIDEYDKIVSGLADTFEETQELIWILKGYDGQNLDEFIQNLLYYRAIKTDENGGVDTKSVEVPISSASQYLDRLEENIYTFGQGVNTKTDKFGNNPTGVALKFLYNLLDLKANQMERKFRAALSEFFWFYIEYLAMVGQGEYDVKSIDMTFNRSIIANEAERVDMAANSKGIISDQTIVENHPWSKQDELERIQKEQDEYARSMRPNTVTTAAGTTNRASSSSSTPEETTETCPECNGKGKIPSPSTGNAITCPTCRSDGVITI</sequence>
<evidence type="ECO:0000313" key="2">
    <source>
        <dbReference type="EMBL" id="PAE00752.1"/>
    </source>
</evidence>
<dbReference type="InterPro" id="IPR021145">
    <property type="entry name" value="Portal_protein_SPP1_Gp6-like"/>
</dbReference>
<reference evidence="2 3" key="1">
    <citation type="submission" date="2017-07" db="EMBL/GenBank/DDBJ databases">
        <title>Isolation and whole genome analysis of endospore-forming bacteria from heroin.</title>
        <authorList>
            <person name="Kalinowski J."/>
            <person name="Ahrens B."/>
            <person name="Al-Dilaimi A."/>
            <person name="Winkler A."/>
            <person name="Wibberg D."/>
            <person name="Schleenbecker U."/>
            <person name="Ruckert C."/>
            <person name="Wolfel R."/>
            <person name="Grass G."/>
        </authorList>
    </citation>
    <scope>NUCLEOTIDE SEQUENCE [LARGE SCALE GENOMIC DNA]</scope>
    <source>
        <strain evidence="2 3">7517-1</strain>
    </source>
</reference>
<evidence type="ECO:0000256" key="1">
    <source>
        <dbReference type="SAM" id="MobiDB-lite"/>
    </source>
</evidence>
<protein>
    <submittedName>
        <fullName evidence="2">Phage portal protein</fullName>
    </submittedName>
</protein>
<comment type="caution">
    <text evidence="2">The sequence shown here is derived from an EMBL/GenBank/DDBJ whole genome shotgun (WGS) entry which is preliminary data.</text>
</comment>
<dbReference type="RefSeq" id="WP_095220240.1">
    <property type="nucleotide sequence ID" value="NZ_NPBJ01000010.1"/>
</dbReference>
<name>A0ABX4H0T8_9BACI</name>
<dbReference type="Pfam" id="PF05133">
    <property type="entry name" value="SPP1_portal"/>
    <property type="match status" value="1"/>
</dbReference>
<dbReference type="NCBIfam" id="TIGR01538">
    <property type="entry name" value="portal_SPP1"/>
    <property type="match status" value="1"/>
</dbReference>
<keyword evidence="3" id="KW-1185">Reference proteome</keyword>
<accession>A0ABX4H0T8</accession>
<proteinExistence type="predicted"/>
<evidence type="ECO:0000313" key="3">
    <source>
        <dbReference type="Proteomes" id="UP000216852"/>
    </source>
</evidence>
<gene>
    <name evidence="2" type="ORF">CHH48_05605</name>
</gene>
<dbReference type="EMBL" id="NPBJ01000010">
    <property type="protein sequence ID" value="PAE00752.1"/>
    <property type="molecule type" value="Genomic_DNA"/>
</dbReference>
<feature type="compositionally biased region" description="Low complexity" evidence="1">
    <location>
        <begin position="471"/>
        <end position="488"/>
    </location>
</feature>